<dbReference type="GO" id="GO:0016491">
    <property type="term" value="F:oxidoreductase activity"/>
    <property type="evidence" value="ECO:0007669"/>
    <property type="project" value="UniProtKB-KW"/>
</dbReference>
<evidence type="ECO:0000256" key="2">
    <source>
        <dbReference type="ARBA" id="ARBA00023002"/>
    </source>
</evidence>
<evidence type="ECO:0000259" key="3">
    <source>
        <dbReference type="Pfam" id="PF05368"/>
    </source>
</evidence>
<reference evidence="5" key="4">
    <citation type="journal article" date="2015" name="G3 (Bethesda)">
        <title>Genome sequences of three phytopathogenic species of the Magnaporthaceae family of fungi.</title>
        <authorList>
            <person name="Okagaki L.H."/>
            <person name="Nunes C.C."/>
            <person name="Sailsbery J."/>
            <person name="Clay B."/>
            <person name="Brown D."/>
            <person name="John T."/>
            <person name="Oh Y."/>
            <person name="Young N."/>
            <person name="Fitzgerald M."/>
            <person name="Haas B.J."/>
            <person name="Zeng Q."/>
            <person name="Young S."/>
            <person name="Adiconis X."/>
            <person name="Fan L."/>
            <person name="Levin J.Z."/>
            <person name="Mitchell T.K."/>
            <person name="Okubara P.A."/>
            <person name="Farman M.L."/>
            <person name="Kohn L.M."/>
            <person name="Birren B."/>
            <person name="Ma L.-J."/>
            <person name="Dean R.A."/>
        </authorList>
    </citation>
    <scope>NUCLEOTIDE SEQUENCE</scope>
    <source>
        <strain evidence="5">R3-111a-1</strain>
    </source>
</reference>
<dbReference type="EnsemblFungi" id="EJT72887">
    <property type="protein sequence ID" value="EJT72887"/>
    <property type="gene ID" value="GGTG_09738"/>
</dbReference>
<dbReference type="VEuPathDB" id="FungiDB:GGTG_09738"/>
<dbReference type="Gene3D" id="3.40.50.720">
    <property type="entry name" value="NAD(P)-binding Rossmann-like Domain"/>
    <property type="match status" value="1"/>
</dbReference>
<keyword evidence="2" id="KW-0560">Oxidoreductase</keyword>
<dbReference type="EMBL" id="GL385399">
    <property type="protein sequence ID" value="EJT72887.1"/>
    <property type="molecule type" value="Genomic_DNA"/>
</dbReference>
<reference evidence="4" key="3">
    <citation type="submission" date="2010-09" db="EMBL/GenBank/DDBJ databases">
        <title>Annotation of Gaeumannomyces graminis var. tritici R3-111a-1.</title>
        <authorList>
            <consortium name="The Broad Institute Genome Sequencing Platform"/>
            <person name="Ma L.-J."/>
            <person name="Dead R."/>
            <person name="Young S.K."/>
            <person name="Zeng Q."/>
            <person name="Gargeya S."/>
            <person name="Fitzgerald M."/>
            <person name="Haas B."/>
            <person name="Abouelleil A."/>
            <person name="Alvarado L."/>
            <person name="Arachchi H.M."/>
            <person name="Berlin A."/>
            <person name="Brown A."/>
            <person name="Chapman S.B."/>
            <person name="Chen Z."/>
            <person name="Dunbar C."/>
            <person name="Freedman E."/>
            <person name="Gearin G."/>
            <person name="Gellesch M."/>
            <person name="Goldberg J."/>
            <person name="Griggs A."/>
            <person name="Gujja S."/>
            <person name="Heiman D."/>
            <person name="Howarth C."/>
            <person name="Larson L."/>
            <person name="Lui A."/>
            <person name="MacDonald P.J.P."/>
            <person name="Mehta T."/>
            <person name="Montmayeur A."/>
            <person name="Murphy C."/>
            <person name="Neiman D."/>
            <person name="Pearson M."/>
            <person name="Priest M."/>
            <person name="Roberts A."/>
            <person name="Saif S."/>
            <person name="Shea T."/>
            <person name="Shenoy N."/>
            <person name="Sisk P."/>
            <person name="Stolte C."/>
            <person name="Sykes S."/>
            <person name="Yandava C."/>
            <person name="Wortman J."/>
            <person name="Nusbaum C."/>
            <person name="Birren B."/>
        </authorList>
    </citation>
    <scope>NUCLEOTIDE SEQUENCE</scope>
    <source>
        <strain evidence="4">R3-111a-1</strain>
    </source>
</reference>
<keyword evidence="1" id="KW-0521">NADP</keyword>
<gene>
    <name evidence="5" type="primary">20350196</name>
    <name evidence="4" type="ORF">GGTG_09738</name>
</gene>
<reference evidence="5" key="5">
    <citation type="submission" date="2018-04" db="UniProtKB">
        <authorList>
            <consortium name="EnsemblFungi"/>
        </authorList>
    </citation>
    <scope>IDENTIFICATION</scope>
    <source>
        <strain evidence="5">R3-111a-1</strain>
    </source>
</reference>
<evidence type="ECO:0000313" key="5">
    <source>
        <dbReference type="EnsemblFungi" id="EJT72887"/>
    </source>
</evidence>
<dbReference type="HOGENOM" id="CLU_044876_3_2_1"/>
<organism evidence="4">
    <name type="scientific">Gaeumannomyces tritici (strain R3-111a-1)</name>
    <name type="common">Wheat and barley take-all root rot fungus</name>
    <name type="synonym">Gaeumannomyces graminis var. tritici</name>
    <dbReference type="NCBI Taxonomy" id="644352"/>
    <lineage>
        <taxon>Eukaryota</taxon>
        <taxon>Fungi</taxon>
        <taxon>Dikarya</taxon>
        <taxon>Ascomycota</taxon>
        <taxon>Pezizomycotina</taxon>
        <taxon>Sordariomycetes</taxon>
        <taxon>Sordariomycetidae</taxon>
        <taxon>Magnaporthales</taxon>
        <taxon>Magnaporthaceae</taxon>
        <taxon>Gaeumannomyces</taxon>
    </lineage>
</organism>
<dbReference type="CDD" id="cd05259">
    <property type="entry name" value="PCBER_SDR_a"/>
    <property type="match status" value="1"/>
</dbReference>
<dbReference type="InterPro" id="IPR045312">
    <property type="entry name" value="PCBER-like"/>
</dbReference>
<evidence type="ECO:0000256" key="1">
    <source>
        <dbReference type="ARBA" id="ARBA00022857"/>
    </source>
</evidence>
<dbReference type="AlphaFoldDB" id="J3P8A4"/>
<feature type="domain" description="NmrA-like" evidence="3">
    <location>
        <begin position="5"/>
        <end position="229"/>
    </location>
</feature>
<dbReference type="Proteomes" id="UP000006039">
    <property type="component" value="Unassembled WGS sequence"/>
</dbReference>
<evidence type="ECO:0000313" key="4">
    <source>
        <dbReference type="EMBL" id="EJT72887.1"/>
    </source>
</evidence>
<evidence type="ECO:0000313" key="6">
    <source>
        <dbReference type="Proteomes" id="UP000006039"/>
    </source>
</evidence>
<sequence length="329" mass="35493">MAPIKRVALAGASGALGSVVLKHLVDAGFDVTVLSRAPGKLPAEHASSAKEVVVDYGSQPSLDAALRGQDAVVSTLSDFGGYAAQKPLVRAAVAAGVSRFIPSEFGSNLENPVIRALPYAIPKAEVQDLLVREASAPGVANPMTYTFLFTNVFLDWALEEGLMTDLENRKATLYSGGSTPLSFTRLPTIARAVVGILQRPDETANRTLRVHDGMLTQKEFLDAIQEVTGPWTIDEDDIAAMEARSNEAYAKGIFNHWVFYGWLVRASHSAGLGVAFVENDNKLFGLKEHSTNEMKELVRSVVKDIIDNNKYRGTFAKALSSARQEMLGA</sequence>
<dbReference type="eggNOG" id="ENOG502S12R">
    <property type="taxonomic scope" value="Eukaryota"/>
</dbReference>
<dbReference type="SUPFAM" id="SSF51735">
    <property type="entry name" value="NAD(P)-binding Rossmann-fold domains"/>
    <property type="match status" value="1"/>
</dbReference>
<dbReference type="InterPro" id="IPR051609">
    <property type="entry name" value="NmrA/Isoflavone_reductase-like"/>
</dbReference>
<reference evidence="4" key="2">
    <citation type="submission" date="2010-07" db="EMBL/GenBank/DDBJ databases">
        <authorList>
            <consortium name="The Broad Institute Genome Sequencing Platform"/>
            <consortium name="Broad Institute Genome Sequencing Center for Infectious Disease"/>
            <person name="Ma L.-J."/>
            <person name="Dead R."/>
            <person name="Young S."/>
            <person name="Zeng Q."/>
            <person name="Koehrsen M."/>
            <person name="Alvarado L."/>
            <person name="Berlin A."/>
            <person name="Chapman S.B."/>
            <person name="Chen Z."/>
            <person name="Freedman E."/>
            <person name="Gellesch M."/>
            <person name="Goldberg J."/>
            <person name="Griggs A."/>
            <person name="Gujja S."/>
            <person name="Heilman E.R."/>
            <person name="Heiman D."/>
            <person name="Hepburn T."/>
            <person name="Howarth C."/>
            <person name="Jen D."/>
            <person name="Larson L."/>
            <person name="Mehta T."/>
            <person name="Neiman D."/>
            <person name="Pearson M."/>
            <person name="Roberts A."/>
            <person name="Saif S."/>
            <person name="Shea T."/>
            <person name="Shenoy N."/>
            <person name="Sisk P."/>
            <person name="Stolte C."/>
            <person name="Sykes S."/>
            <person name="Walk T."/>
            <person name="White J."/>
            <person name="Yandava C."/>
            <person name="Haas B."/>
            <person name="Nusbaum C."/>
            <person name="Birren B."/>
        </authorList>
    </citation>
    <scope>NUCLEOTIDE SEQUENCE</scope>
    <source>
        <strain evidence="4">R3-111a-1</strain>
    </source>
</reference>
<dbReference type="InterPro" id="IPR036291">
    <property type="entry name" value="NAD(P)-bd_dom_sf"/>
</dbReference>
<dbReference type="Pfam" id="PF05368">
    <property type="entry name" value="NmrA"/>
    <property type="match status" value="1"/>
</dbReference>
<accession>J3P8A4</accession>
<dbReference type="PANTHER" id="PTHR47706">
    <property type="entry name" value="NMRA-LIKE FAMILY PROTEIN"/>
    <property type="match status" value="1"/>
</dbReference>
<protein>
    <recommendedName>
        <fullName evidence="3">NmrA-like domain-containing protein</fullName>
    </recommendedName>
</protein>
<proteinExistence type="predicted"/>
<dbReference type="OrthoDB" id="9974981at2759"/>
<keyword evidence="6" id="KW-1185">Reference proteome</keyword>
<dbReference type="InterPro" id="IPR008030">
    <property type="entry name" value="NmrA-like"/>
</dbReference>
<name>J3P8A4_GAET3</name>
<reference evidence="6" key="1">
    <citation type="submission" date="2010-07" db="EMBL/GenBank/DDBJ databases">
        <title>The genome sequence of Gaeumannomyces graminis var. tritici strain R3-111a-1.</title>
        <authorList>
            <consortium name="The Broad Institute Genome Sequencing Platform"/>
            <person name="Ma L.-J."/>
            <person name="Dead R."/>
            <person name="Young S."/>
            <person name="Zeng Q."/>
            <person name="Koehrsen M."/>
            <person name="Alvarado L."/>
            <person name="Berlin A."/>
            <person name="Chapman S.B."/>
            <person name="Chen Z."/>
            <person name="Freedman E."/>
            <person name="Gellesch M."/>
            <person name="Goldberg J."/>
            <person name="Griggs A."/>
            <person name="Gujja S."/>
            <person name="Heilman E.R."/>
            <person name="Heiman D."/>
            <person name="Hepburn T."/>
            <person name="Howarth C."/>
            <person name="Jen D."/>
            <person name="Larson L."/>
            <person name="Mehta T."/>
            <person name="Neiman D."/>
            <person name="Pearson M."/>
            <person name="Roberts A."/>
            <person name="Saif S."/>
            <person name="Shea T."/>
            <person name="Shenoy N."/>
            <person name="Sisk P."/>
            <person name="Stolte C."/>
            <person name="Sykes S."/>
            <person name="Walk T."/>
            <person name="White J."/>
            <person name="Yandava C."/>
            <person name="Haas B."/>
            <person name="Nusbaum C."/>
            <person name="Birren B."/>
        </authorList>
    </citation>
    <scope>NUCLEOTIDE SEQUENCE [LARGE SCALE GENOMIC DNA]</scope>
    <source>
        <strain evidence="6">R3-111a-1</strain>
    </source>
</reference>
<dbReference type="RefSeq" id="XP_009225861.1">
    <property type="nucleotide sequence ID" value="XM_009227597.1"/>
</dbReference>
<dbReference type="GeneID" id="20350196"/>
<dbReference type="STRING" id="644352.J3P8A4"/>
<dbReference type="PANTHER" id="PTHR47706:SF1">
    <property type="entry name" value="CIPA-LIKE, PUTATIVE (AFU_ORTHOLOGUE AFUA_1G12460)-RELATED"/>
    <property type="match status" value="1"/>
</dbReference>